<organism evidence="2 3">
    <name type="scientific">Candidatus Dojkabacteria bacterium CG_4_10_14_0_2_um_filter_Dojkabacteria_WS6_41_15</name>
    <dbReference type="NCBI Taxonomy" id="2014249"/>
    <lineage>
        <taxon>Bacteria</taxon>
        <taxon>Candidatus Dojkabacteria</taxon>
    </lineage>
</organism>
<dbReference type="Pfam" id="PF05050">
    <property type="entry name" value="Methyltransf_21"/>
    <property type="match status" value="1"/>
</dbReference>
<accession>A0A2M7W2U6</accession>
<dbReference type="InterPro" id="IPR053188">
    <property type="entry name" value="FkbM_Methyltransferase"/>
</dbReference>
<proteinExistence type="predicted"/>
<keyword evidence="2" id="KW-0489">Methyltransferase</keyword>
<reference evidence="3" key="1">
    <citation type="submission" date="2017-09" db="EMBL/GenBank/DDBJ databases">
        <title>Depth-based differentiation of microbial function through sediment-hosted aquifers and enrichment of novel symbionts in the deep terrestrial subsurface.</title>
        <authorList>
            <person name="Probst A.J."/>
            <person name="Ladd B."/>
            <person name="Jarett J.K."/>
            <person name="Geller-Mcgrath D.E."/>
            <person name="Sieber C.M.K."/>
            <person name="Emerson J.B."/>
            <person name="Anantharaman K."/>
            <person name="Thomas B.C."/>
            <person name="Malmstrom R."/>
            <person name="Stieglmeier M."/>
            <person name="Klingl A."/>
            <person name="Woyke T."/>
            <person name="Ryan C.M."/>
            <person name="Banfield J.F."/>
        </authorList>
    </citation>
    <scope>NUCLEOTIDE SEQUENCE [LARGE SCALE GENOMIC DNA]</scope>
</reference>
<dbReference type="PANTHER" id="PTHR36973:SF4">
    <property type="entry name" value="NODULATION PROTEIN"/>
    <property type="match status" value="1"/>
</dbReference>
<comment type="caution">
    <text evidence="2">The sequence shown here is derived from an EMBL/GenBank/DDBJ whole genome shotgun (WGS) entry which is preliminary data.</text>
</comment>
<dbReference type="GO" id="GO:0008171">
    <property type="term" value="F:O-methyltransferase activity"/>
    <property type="evidence" value="ECO:0007669"/>
    <property type="project" value="TreeGrafter"/>
</dbReference>
<keyword evidence="2" id="KW-0808">Transferase</keyword>
<name>A0A2M7W2U6_9BACT</name>
<dbReference type="AlphaFoldDB" id="A0A2M7W2U6"/>
<dbReference type="Proteomes" id="UP000228952">
    <property type="component" value="Unassembled WGS sequence"/>
</dbReference>
<dbReference type="InterPro" id="IPR006342">
    <property type="entry name" value="FkbM_mtfrase"/>
</dbReference>
<gene>
    <name evidence="2" type="ORF">COX64_00940</name>
</gene>
<evidence type="ECO:0000313" key="3">
    <source>
        <dbReference type="Proteomes" id="UP000228952"/>
    </source>
</evidence>
<dbReference type="GO" id="GO:0032259">
    <property type="term" value="P:methylation"/>
    <property type="evidence" value="ECO:0007669"/>
    <property type="project" value="UniProtKB-KW"/>
</dbReference>
<dbReference type="InterPro" id="IPR029063">
    <property type="entry name" value="SAM-dependent_MTases_sf"/>
</dbReference>
<dbReference type="SUPFAM" id="SSF53335">
    <property type="entry name" value="S-adenosyl-L-methionine-dependent methyltransferases"/>
    <property type="match status" value="1"/>
</dbReference>
<evidence type="ECO:0000259" key="1">
    <source>
        <dbReference type="Pfam" id="PF05050"/>
    </source>
</evidence>
<dbReference type="PANTHER" id="PTHR36973">
    <property type="entry name" value="SLL1456 PROTEIN-RELATED"/>
    <property type="match status" value="1"/>
</dbReference>
<dbReference type="Gene3D" id="3.40.50.150">
    <property type="entry name" value="Vaccinia Virus protein VP39"/>
    <property type="match status" value="1"/>
</dbReference>
<dbReference type="EMBL" id="PFQB01000021">
    <property type="protein sequence ID" value="PJA15253.1"/>
    <property type="molecule type" value="Genomic_DNA"/>
</dbReference>
<dbReference type="NCBIfam" id="TIGR01444">
    <property type="entry name" value="fkbM_fam"/>
    <property type="match status" value="1"/>
</dbReference>
<feature type="domain" description="Methyltransferase FkbM" evidence="1">
    <location>
        <begin position="70"/>
        <end position="216"/>
    </location>
</feature>
<evidence type="ECO:0000313" key="2">
    <source>
        <dbReference type="EMBL" id="PJA15253.1"/>
    </source>
</evidence>
<sequence>MSLFKQIKNKVASAIVGKTKCQKFFETLDLFALRGMNIGGGKNPQISGEKVAMVYIKDKLHSLPEVIIFDVGANIGQSCIAEKEVFGDKAKVYSFEPSRKTFQALQRNVKGLIGVQSFNFGFGEANTKLVLFSNADESGLASVYQRKLDHFNIQMSKKEEVEIRTLDTFCQKNSIDRIHFLKLDVEGNEMKVLEGAKKMLSNGAIDYIQFEFGGCNIDSRTYFQDYYYFLKGNYTIYRIVRDGLFEIKQYKEMYEAFMTTNYLAEKK</sequence>
<protein>
    <submittedName>
        <fullName evidence="2">FkbM family methyltransferase</fullName>
    </submittedName>
</protein>